<dbReference type="InterPro" id="IPR013750">
    <property type="entry name" value="GHMP_kinase_C_dom"/>
</dbReference>
<evidence type="ECO:0000256" key="1">
    <source>
        <dbReference type="ARBA" id="ARBA00022679"/>
    </source>
</evidence>
<dbReference type="Pfam" id="PF00288">
    <property type="entry name" value="GHMP_kinases_N"/>
    <property type="match status" value="1"/>
</dbReference>
<keyword evidence="1" id="KW-0808">Transferase</keyword>
<dbReference type="OrthoDB" id="1492801at2"/>
<dbReference type="InterPro" id="IPR014721">
    <property type="entry name" value="Ribsml_uS5_D2-typ_fold_subgr"/>
</dbReference>
<evidence type="ECO:0000313" key="6">
    <source>
        <dbReference type="Proteomes" id="UP000295443"/>
    </source>
</evidence>
<dbReference type="GO" id="GO:0005524">
    <property type="term" value="F:ATP binding"/>
    <property type="evidence" value="ECO:0007669"/>
    <property type="project" value="InterPro"/>
</dbReference>
<protein>
    <submittedName>
        <fullName evidence="5">GHMP kinase</fullName>
    </submittedName>
</protein>
<dbReference type="Pfam" id="PF08544">
    <property type="entry name" value="GHMP_kinases_C"/>
    <property type="match status" value="1"/>
</dbReference>
<evidence type="ECO:0000256" key="2">
    <source>
        <dbReference type="ARBA" id="ARBA00022777"/>
    </source>
</evidence>
<dbReference type="Proteomes" id="UP000295443">
    <property type="component" value="Unassembled WGS sequence"/>
</dbReference>
<comment type="caution">
    <text evidence="5">The sequence shown here is derived from an EMBL/GenBank/DDBJ whole genome shotgun (WGS) entry which is preliminary data.</text>
</comment>
<dbReference type="PANTHER" id="PTHR20861:SF6">
    <property type="entry name" value="BETA-RIBOFURANOSYLPHENOL 5'-PHOSPHATE SYNTHASE"/>
    <property type="match status" value="1"/>
</dbReference>
<reference evidence="5 6" key="1">
    <citation type="submission" date="2019-03" db="EMBL/GenBank/DDBJ databases">
        <title>Genome sequence of Thiobacillaceae bacterium LSR1, a sulfur-oxidizing bacterium isolated from freshwater sediment.</title>
        <authorList>
            <person name="Li S."/>
        </authorList>
    </citation>
    <scope>NUCLEOTIDE SEQUENCE [LARGE SCALE GENOMIC DNA]</scope>
    <source>
        <strain evidence="5 6">LSR1</strain>
    </source>
</reference>
<keyword evidence="2 5" id="KW-0418">Kinase</keyword>
<name>A0A4R1B7P6_9PROT</name>
<dbReference type="InterPro" id="IPR020568">
    <property type="entry name" value="Ribosomal_Su5_D2-typ_SF"/>
</dbReference>
<organism evidence="5 6">
    <name type="scientific">Parasulfuritortus cantonensis</name>
    <dbReference type="NCBI Taxonomy" id="2528202"/>
    <lineage>
        <taxon>Bacteria</taxon>
        <taxon>Pseudomonadati</taxon>
        <taxon>Pseudomonadota</taxon>
        <taxon>Betaproteobacteria</taxon>
        <taxon>Nitrosomonadales</taxon>
        <taxon>Thiobacillaceae</taxon>
        <taxon>Parasulfuritortus</taxon>
    </lineage>
</organism>
<evidence type="ECO:0000259" key="4">
    <source>
        <dbReference type="Pfam" id="PF08544"/>
    </source>
</evidence>
<feature type="domain" description="GHMP kinase N-terminal" evidence="3">
    <location>
        <begin position="83"/>
        <end position="146"/>
    </location>
</feature>
<dbReference type="GO" id="GO:0016301">
    <property type="term" value="F:kinase activity"/>
    <property type="evidence" value="ECO:0007669"/>
    <property type="project" value="UniProtKB-KW"/>
</dbReference>
<evidence type="ECO:0000259" key="3">
    <source>
        <dbReference type="Pfam" id="PF00288"/>
    </source>
</evidence>
<dbReference type="InterPro" id="IPR004422">
    <property type="entry name" value="RFAP_synthase"/>
</dbReference>
<dbReference type="InterPro" id="IPR006204">
    <property type="entry name" value="GHMP_kinase_N_dom"/>
</dbReference>
<dbReference type="AlphaFoldDB" id="A0A4R1B7P6"/>
<proteinExistence type="predicted"/>
<dbReference type="NCBIfam" id="TIGR00144">
    <property type="entry name" value="beta_RFAP_syn"/>
    <property type="match status" value="1"/>
</dbReference>
<evidence type="ECO:0000313" key="5">
    <source>
        <dbReference type="EMBL" id="TCJ11893.1"/>
    </source>
</evidence>
<feature type="domain" description="GHMP kinase C-terminal" evidence="4">
    <location>
        <begin position="228"/>
        <end position="314"/>
    </location>
</feature>
<gene>
    <name evidence="5" type="ORF">EZJ19_13590</name>
</gene>
<dbReference type="EMBL" id="SJZB01000047">
    <property type="protein sequence ID" value="TCJ11893.1"/>
    <property type="molecule type" value="Genomic_DNA"/>
</dbReference>
<sequence>MDIAVRVPRHRPTRRCMTAHLYSTTVSAPARLHLGFLDLHGGLGRRFGSLGLALDEVATTVTAQTADRICAEGPQARRAETYARLALRHMGIATGAHIVVHRAIPEHAGLGSGTQLALAVASALAHLYGAECDARALAATLNRGQRSGIGLGLFEQGGFVLDGGRGATEEPPRITARLDFPASWRLLLILDDGFRGLHGAAEKEAFAALPMFSEQQAGRLCRLALMQALPALAEHDIAGFGAAISAIQAAVGDHFAPAQGGRFASRRVARALDWCAHNGASGVGQSSWGPTGFVLLDSETRAHALLRALRSAFADQGLEFLVCSGRNRGADLSVERIPARASAT</sequence>
<dbReference type="SUPFAM" id="SSF54211">
    <property type="entry name" value="Ribosomal protein S5 domain 2-like"/>
    <property type="match status" value="1"/>
</dbReference>
<accession>A0A4R1B7P6</accession>
<dbReference type="PIRSF" id="PIRSF004884">
    <property type="entry name" value="Sugar_kin_arch"/>
    <property type="match status" value="1"/>
</dbReference>
<dbReference type="PANTHER" id="PTHR20861">
    <property type="entry name" value="HOMOSERINE/4-DIPHOSPHOCYTIDYL-2-C-METHYL-D-ERYTHRITOL KINASE"/>
    <property type="match status" value="1"/>
</dbReference>
<dbReference type="Gene3D" id="3.30.230.10">
    <property type="match status" value="1"/>
</dbReference>
<keyword evidence="6" id="KW-1185">Reference proteome</keyword>